<dbReference type="AlphaFoldDB" id="A0A5B7FL42"/>
<organism evidence="1 2">
    <name type="scientific">Portunus trituberculatus</name>
    <name type="common">Swimming crab</name>
    <name type="synonym">Neptunus trituberculatus</name>
    <dbReference type="NCBI Taxonomy" id="210409"/>
    <lineage>
        <taxon>Eukaryota</taxon>
        <taxon>Metazoa</taxon>
        <taxon>Ecdysozoa</taxon>
        <taxon>Arthropoda</taxon>
        <taxon>Crustacea</taxon>
        <taxon>Multicrustacea</taxon>
        <taxon>Malacostraca</taxon>
        <taxon>Eumalacostraca</taxon>
        <taxon>Eucarida</taxon>
        <taxon>Decapoda</taxon>
        <taxon>Pleocyemata</taxon>
        <taxon>Brachyura</taxon>
        <taxon>Eubrachyura</taxon>
        <taxon>Portunoidea</taxon>
        <taxon>Portunidae</taxon>
        <taxon>Portuninae</taxon>
        <taxon>Portunus</taxon>
    </lineage>
</organism>
<accession>A0A5B7FL42</accession>
<proteinExistence type="predicted"/>
<gene>
    <name evidence="1" type="ORF">E2C01_042191</name>
</gene>
<comment type="caution">
    <text evidence="1">The sequence shown here is derived from an EMBL/GenBank/DDBJ whole genome shotgun (WGS) entry which is preliminary data.</text>
</comment>
<protein>
    <submittedName>
        <fullName evidence="1">Uncharacterized protein</fullName>
    </submittedName>
</protein>
<dbReference type="Proteomes" id="UP000324222">
    <property type="component" value="Unassembled WGS sequence"/>
</dbReference>
<keyword evidence="2" id="KW-1185">Reference proteome</keyword>
<dbReference type="EMBL" id="VSRR010008273">
    <property type="protein sequence ID" value="MPC48420.1"/>
    <property type="molecule type" value="Genomic_DNA"/>
</dbReference>
<sequence>MKPNKEAHMGASLKNVKLKTNPTQECVVNGEKPTWQVPETELTDPNPASTHWHRRANYYPSKIYPGLGILHCENLWPERTSP</sequence>
<evidence type="ECO:0000313" key="2">
    <source>
        <dbReference type="Proteomes" id="UP000324222"/>
    </source>
</evidence>
<evidence type="ECO:0000313" key="1">
    <source>
        <dbReference type="EMBL" id="MPC48420.1"/>
    </source>
</evidence>
<name>A0A5B7FL42_PORTR</name>
<reference evidence="1 2" key="1">
    <citation type="submission" date="2019-05" db="EMBL/GenBank/DDBJ databases">
        <title>Another draft genome of Portunus trituberculatus and its Hox gene families provides insights of decapod evolution.</title>
        <authorList>
            <person name="Jeong J.-H."/>
            <person name="Song I."/>
            <person name="Kim S."/>
            <person name="Choi T."/>
            <person name="Kim D."/>
            <person name="Ryu S."/>
            <person name="Kim W."/>
        </authorList>
    </citation>
    <scope>NUCLEOTIDE SEQUENCE [LARGE SCALE GENOMIC DNA]</scope>
    <source>
        <tissue evidence="1">Muscle</tissue>
    </source>
</reference>